<evidence type="ECO:0000313" key="10">
    <source>
        <dbReference type="EMBL" id="KAG6410207.1"/>
    </source>
</evidence>
<keyword evidence="11" id="KW-1185">Reference proteome</keyword>
<feature type="transmembrane region" description="Helical" evidence="9">
    <location>
        <begin position="347"/>
        <end position="366"/>
    </location>
</feature>
<feature type="transmembrane region" description="Helical" evidence="9">
    <location>
        <begin position="598"/>
        <end position="623"/>
    </location>
</feature>
<gene>
    <name evidence="10" type="ORF">SASPL_128260</name>
</gene>
<keyword evidence="2" id="KW-1003">Cell membrane</keyword>
<evidence type="ECO:0008006" key="12">
    <source>
        <dbReference type="Google" id="ProtNLM"/>
    </source>
</evidence>
<keyword evidence="5" id="KW-0573">Peptidoglycan synthesis</keyword>
<keyword evidence="6 9" id="KW-1133">Transmembrane helix</keyword>
<evidence type="ECO:0000256" key="9">
    <source>
        <dbReference type="SAM" id="Phobius"/>
    </source>
</evidence>
<feature type="transmembrane region" description="Helical" evidence="9">
    <location>
        <begin position="322"/>
        <end position="341"/>
    </location>
</feature>
<sequence length="694" mass="74421">MIKARIAFGLSFPTDSPLQSPPSPSPSPIGRPSLRFSRAEASPHRFRRIQIAFRAEKSFSSSPHKDDFSHAQVVVPPGDKSVSAATLVGVATLVSKILGLLREVIMASVFGVGPVATAFKYCTTFVKSEYAWVLPGFSSSLLGGVNGPIHIIMSTTLSKLPEERGKKLFQHLTTIMFLVGGAVGAFVYIFPDFVVQIYAPGLWVLAEGQIIREIAIKQLKMMTPCIVLAGPVGLGFGYMSAQGNDVLPCISPALSSSLVIASCLVCALTSRLNGYSAGASLLSYAVSIGLFLQWIIQVIVLRRRWSDITPYALITIFKSVDVYQFFSLLLPATVSSGLAQIASFTDLFFASLIPGAAAGLSCSYHAVKNIDAYLLVIAPLGALSSIIVLPLVPKFSKLVKTSSWESLANDLERALLLCMVLLLPIFSVMRSLVEPIIHILFERCAFDSSASALVSTLFLACDYLNTDSLGTPLFIAKDLLVAVFYALGDGKRPFLVSAGAVALNAVLDWLSVSRFNLGAKGLALSTSFTAALSVLILFHLLKGKLSGLSSYAAMIYPTTLLLICCITSNITTSVAYSLMHVSVASTLLSRYNLMMELFTLSMAGAFGLIGFFVPAVLLHLCGFELARDLYRMLEDGLNLRVLFEDMSSVFAGRNINGVGNSPFTQPMLVNNCNQNVALGFNSIVAKDSGALPDS</sequence>
<feature type="transmembrane region" description="Helical" evidence="9">
    <location>
        <begin position="373"/>
        <end position="393"/>
    </location>
</feature>
<feature type="compositionally biased region" description="Pro residues" evidence="8">
    <location>
        <begin position="19"/>
        <end position="29"/>
    </location>
</feature>
<dbReference type="PANTHER" id="PTHR43486:SF1">
    <property type="entry name" value="LIPID II FLIPPASE MURJ-RELATED"/>
    <property type="match status" value="1"/>
</dbReference>
<evidence type="ECO:0000256" key="8">
    <source>
        <dbReference type="SAM" id="MobiDB-lite"/>
    </source>
</evidence>
<dbReference type="GO" id="GO:0005886">
    <property type="term" value="C:plasma membrane"/>
    <property type="evidence" value="ECO:0007669"/>
    <property type="project" value="UniProtKB-SubCell"/>
</dbReference>
<evidence type="ECO:0000256" key="4">
    <source>
        <dbReference type="ARBA" id="ARBA00022960"/>
    </source>
</evidence>
<proteinExistence type="predicted"/>
<dbReference type="AlphaFoldDB" id="A0A8X8ZLX3"/>
<evidence type="ECO:0000256" key="1">
    <source>
        <dbReference type="ARBA" id="ARBA00004651"/>
    </source>
</evidence>
<feature type="transmembrane region" description="Helical" evidence="9">
    <location>
        <begin position="522"/>
        <end position="541"/>
    </location>
</feature>
<feature type="transmembrane region" description="Helical" evidence="9">
    <location>
        <begin position="553"/>
        <end position="578"/>
    </location>
</feature>
<dbReference type="EMBL" id="PNBA02000010">
    <property type="protein sequence ID" value="KAG6410207.1"/>
    <property type="molecule type" value="Genomic_DNA"/>
</dbReference>
<feature type="transmembrane region" description="Helical" evidence="9">
    <location>
        <begin position="282"/>
        <end position="301"/>
    </location>
</feature>
<evidence type="ECO:0000256" key="2">
    <source>
        <dbReference type="ARBA" id="ARBA00022475"/>
    </source>
</evidence>
<feature type="transmembrane region" description="Helical" evidence="9">
    <location>
        <begin position="168"/>
        <end position="190"/>
    </location>
</feature>
<organism evidence="10">
    <name type="scientific">Salvia splendens</name>
    <name type="common">Scarlet sage</name>
    <dbReference type="NCBI Taxonomy" id="180675"/>
    <lineage>
        <taxon>Eukaryota</taxon>
        <taxon>Viridiplantae</taxon>
        <taxon>Streptophyta</taxon>
        <taxon>Embryophyta</taxon>
        <taxon>Tracheophyta</taxon>
        <taxon>Spermatophyta</taxon>
        <taxon>Magnoliopsida</taxon>
        <taxon>eudicotyledons</taxon>
        <taxon>Gunneridae</taxon>
        <taxon>Pentapetalae</taxon>
        <taxon>asterids</taxon>
        <taxon>lamiids</taxon>
        <taxon>Lamiales</taxon>
        <taxon>Lamiaceae</taxon>
        <taxon>Nepetoideae</taxon>
        <taxon>Mentheae</taxon>
        <taxon>Salviinae</taxon>
        <taxon>Salvia</taxon>
        <taxon>Salvia subgen. Calosphace</taxon>
        <taxon>core Calosphace</taxon>
    </lineage>
</organism>
<evidence type="ECO:0000313" key="11">
    <source>
        <dbReference type="Proteomes" id="UP000298416"/>
    </source>
</evidence>
<evidence type="ECO:0000256" key="7">
    <source>
        <dbReference type="ARBA" id="ARBA00023136"/>
    </source>
</evidence>
<keyword evidence="7 9" id="KW-0472">Membrane</keyword>
<feature type="transmembrane region" description="Helical" evidence="9">
    <location>
        <begin position="413"/>
        <end position="433"/>
    </location>
</feature>
<reference evidence="10" key="1">
    <citation type="submission" date="2018-01" db="EMBL/GenBank/DDBJ databases">
        <authorList>
            <person name="Mao J.F."/>
        </authorList>
    </citation>
    <scope>NUCLEOTIDE SEQUENCE</scope>
    <source>
        <strain evidence="10">Huo1</strain>
        <tissue evidence="10">Leaf</tissue>
    </source>
</reference>
<dbReference type="Proteomes" id="UP000298416">
    <property type="component" value="Unassembled WGS sequence"/>
</dbReference>
<comment type="subcellular location">
    <subcellularLocation>
        <location evidence="1">Cell membrane</location>
        <topology evidence="1">Multi-pass membrane protein</topology>
    </subcellularLocation>
</comment>
<evidence type="ECO:0000256" key="6">
    <source>
        <dbReference type="ARBA" id="ARBA00022989"/>
    </source>
</evidence>
<dbReference type="InterPro" id="IPR004268">
    <property type="entry name" value="MurJ"/>
</dbReference>
<dbReference type="PANTHER" id="PTHR43486">
    <property type="entry name" value="LIPID II FLIPPASE MURJ-RELATED"/>
    <property type="match status" value="1"/>
</dbReference>
<dbReference type="Pfam" id="PF03023">
    <property type="entry name" value="MurJ"/>
    <property type="match status" value="1"/>
</dbReference>
<keyword evidence="4" id="KW-0133">Cell shape</keyword>
<feature type="transmembrane region" description="Helical" evidence="9">
    <location>
        <begin position="494"/>
        <end position="510"/>
    </location>
</feature>
<feature type="transmembrane region" description="Helical" evidence="9">
    <location>
        <begin position="246"/>
        <end position="270"/>
    </location>
</feature>
<feature type="region of interest" description="Disordered" evidence="8">
    <location>
        <begin position="13"/>
        <end position="34"/>
    </location>
</feature>
<evidence type="ECO:0000256" key="5">
    <source>
        <dbReference type="ARBA" id="ARBA00022984"/>
    </source>
</evidence>
<accession>A0A8X8ZLX3</accession>
<reference evidence="10" key="2">
    <citation type="submission" date="2020-08" db="EMBL/GenBank/DDBJ databases">
        <title>Plant Genome Project.</title>
        <authorList>
            <person name="Zhang R.-G."/>
        </authorList>
    </citation>
    <scope>NUCLEOTIDE SEQUENCE</scope>
    <source>
        <strain evidence="10">Huo1</strain>
        <tissue evidence="10">Leaf</tissue>
    </source>
</reference>
<dbReference type="GO" id="GO:0008360">
    <property type="term" value="P:regulation of cell shape"/>
    <property type="evidence" value="ECO:0007669"/>
    <property type="project" value="UniProtKB-KW"/>
</dbReference>
<evidence type="ECO:0000256" key="3">
    <source>
        <dbReference type="ARBA" id="ARBA00022692"/>
    </source>
</evidence>
<protein>
    <recommendedName>
        <fullName evidence="12">Lipid II flippase MurJ</fullName>
    </recommendedName>
</protein>
<comment type="caution">
    <text evidence="10">The sequence shown here is derived from an EMBL/GenBank/DDBJ whole genome shotgun (WGS) entry which is preliminary data.</text>
</comment>
<name>A0A8X8ZLX3_SALSN</name>
<keyword evidence="3 9" id="KW-0812">Transmembrane</keyword>